<gene>
    <name evidence="1" type="ordered locus">Cphamn1_2404</name>
</gene>
<dbReference type="AlphaFoldDB" id="B3EPR2"/>
<protein>
    <submittedName>
        <fullName evidence="1">Uncharacterized protein</fullName>
    </submittedName>
</protein>
<dbReference type="EMBL" id="CP001101">
    <property type="protein sequence ID" value="ACE05302.1"/>
    <property type="molecule type" value="Genomic_DNA"/>
</dbReference>
<name>B3EPR2_CHLPB</name>
<evidence type="ECO:0000313" key="1">
    <source>
        <dbReference type="EMBL" id="ACE05302.1"/>
    </source>
</evidence>
<dbReference type="STRING" id="331678.Cphamn1_2404"/>
<accession>B3EPR2</accession>
<dbReference type="KEGG" id="cpb:Cphamn1_2404"/>
<organism evidence="1">
    <name type="scientific">Chlorobium phaeobacteroides (strain BS1)</name>
    <dbReference type="NCBI Taxonomy" id="331678"/>
    <lineage>
        <taxon>Bacteria</taxon>
        <taxon>Pseudomonadati</taxon>
        <taxon>Chlorobiota</taxon>
        <taxon>Chlorobiia</taxon>
        <taxon>Chlorobiales</taxon>
        <taxon>Chlorobiaceae</taxon>
        <taxon>Chlorobium/Pelodictyon group</taxon>
        <taxon>Chlorobium</taxon>
    </lineage>
</organism>
<proteinExistence type="predicted"/>
<sequence>MQISGFDTSLWVDTDFSKKYRDEADVYLPLRQLFIETTKSLYAHVADDEPYIPLQKHENCLTDKDTEQLSGISFVNSTVDTDTKLFKKST</sequence>
<dbReference type="HOGENOM" id="CLU_2435504_0_0_10"/>
<reference evidence="1" key="1">
    <citation type="submission" date="2008-06" db="EMBL/GenBank/DDBJ databases">
        <title>Complete sequence of Chlorobium phaeobacteroides BS1.</title>
        <authorList>
            <consortium name="US DOE Joint Genome Institute"/>
            <person name="Lucas S."/>
            <person name="Copeland A."/>
            <person name="Lapidus A."/>
            <person name="Glavina del Rio T."/>
            <person name="Dalin E."/>
            <person name="Tice H."/>
            <person name="Bruce D."/>
            <person name="Goodwin L."/>
            <person name="Pitluck S."/>
            <person name="Schmutz J."/>
            <person name="Larimer F."/>
            <person name="Land M."/>
            <person name="Hauser L."/>
            <person name="Kyrpides N."/>
            <person name="Ovchinnikova G."/>
            <person name="Li T."/>
            <person name="Liu Z."/>
            <person name="Zhao F."/>
            <person name="Overmann J."/>
            <person name="Bryant D.A."/>
            <person name="Richardson P."/>
        </authorList>
    </citation>
    <scope>NUCLEOTIDE SEQUENCE [LARGE SCALE GENOMIC DNA]</scope>
    <source>
        <strain evidence="1">BS1</strain>
    </source>
</reference>